<keyword evidence="2" id="KW-1185">Reference proteome</keyword>
<protein>
    <submittedName>
        <fullName evidence="1">Uncharacterized protein</fullName>
    </submittedName>
</protein>
<organism evidence="1 2">
    <name type="scientific">Nepenthes gracilis</name>
    <name type="common">Slender pitcher plant</name>
    <dbReference type="NCBI Taxonomy" id="150966"/>
    <lineage>
        <taxon>Eukaryota</taxon>
        <taxon>Viridiplantae</taxon>
        <taxon>Streptophyta</taxon>
        <taxon>Embryophyta</taxon>
        <taxon>Tracheophyta</taxon>
        <taxon>Spermatophyta</taxon>
        <taxon>Magnoliopsida</taxon>
        <taxon>eudicotyledons</taxon>
        <taxon>Gunneridae</taxon>
        <taxon>Pentapetalae</taxon>
        <taxon>Caryophyllales</taxon>
        <taxon>Nepenthaceae</taxon>
        <taxon>Nepenthes</taxon>
    </lineage>
</organism>
<dbReference type="AlphaFoldDB" id="A0AAD3XE99"/>
<evidence type="ECO:0000313" key="2">
    <source>
        <dbReference type="Proteomes" id="UP001279734"/>
    </source>
</evidence>
<sequence length="137" mass="15437">MLTASLAYRIRFFDSFWAIVALQQFAFCCLILRDLGTLCLFLAAVHIFFGNELEDGVLCRTASTMVLFGLFKFSRTVIAGNFIKLPIVCGAVFSLKWPFSFDTVGRPHLPPETDLAPVVFRFFGSLLVLPEMRLSCR</sequence>
<dbReference type="Proteomes" id="UP001279734">
    <property type="component" value="Unassembled WGS sequence"/>
</dbReference>
<comment type="caution">
    <text evidence="1">The sequence shown here is derived from an EMBL/GenBank/DDBJ whole genome shotgun (WGS) entry which is preliminary data.</text>
</comment>
<gene>
    <name evidence="1" type="ORF">Nepgr_003847</name>
</gene>
<name>A0AAD3XE99_NEPGR</name>
<accession>A0AAD3XE99</accession>
<reference evidence="1" key="1">
    <citation type="submission" date="2023-05" db="EMBL/GenBank/DDBJ databases">
        <title>Nepenthes gracilis genome sequencing.</title>
        <authorList>
            <person name="Fukushima K."/>
        </authorList>
    </citation>
    <scope>NUCLEOTIDE SEQUENCE</scope>
    <source>
        <strain evidence="1">SING2019-196</strain>
    </source>
</reference>
<evidence type="ECO:0000313" key="1">
    <source>
        <dbReference type="EMBL" id="GMH02008.1"/>
    </source>
</evidence>
<proteinExistence type="predicted"/>
<dbReference type="EMBL" id="BSYO01000003">
    <property type="protein sequence ID" value="GMH02008.1"/>
    <property type="molecule type" value="Genomic_DNA"/>
</dbReference>